<dbReference type="RefSeq" id="WP_248834771.1">
    <property type="nucleotide sequence ID" value="NZ_JAJEQE010000005.1"/>
</dbReference>
<dbReference type="EMBL" id="JAJEQE010000005">
    <property type="protein sequence ID" value="MCC2148202.1"/>
    <property type="molecule type" value="Genomic_DNA"/>
</dbReference>
<evidence type="ECO:0000313" key="2">
    <source>
        <dbReference type="Proteomes" id="UP001299235"/>
    </source>
</evidence>
<gene>
    <name evidence="1" type="ORF">LKD42_02870</name>
</gene>
<accession>A0ABS8ESR6</accession>
<protein>
    <submittedName>
        <fullName evidence="1">Uncharacterized protein</fullName>
    </submittedName>
</protein>
<evidence type="ECO:0000313" key="1">
    <source>
        <dbReference type="EMBL" id="MCC2148202.1"/>
    </source>
</evidence>
<keyword evidence="2" id="KW-1185">Reference proteome</keyword>
<sequence length="182" mass="21387">MILKERILYSKRRTRRYHRKEPAADKKKKMYRFLAPLWGVLSAGILLFGYVAGARSRHITMNGPVHILLEEEEEQTENIEVKPGEQIEKSAWITVEKSEEKVQVRVKVLADGIMAPQQRDLLENIQMDENWFYCEKDGYFYCAEKLCEGKKVHFQAKITVPPKWKEWTEDLQFRLELAADGV</sequence>
<name>A0ABS8ESR6_9FIRM</name>
<dbReference type="Proteomes" id="UP001299235">
    <property type="component" value="Unassembled WGS sequence"/>
</dbReference>
<comment type="caution">
    <text evidence="1">The sequence shown here is derived from an EMBL/GenBank/DDBJ whole genome shotgun (WGS) entry which is preliminary data.</text>
</comment>
<organism evidence="1 2">
    <name type="scientific">Hominisplanchenecus faecis</name>
    <dbReference type="NCBI Taxonomy" id="2885351"/>
    <lineage>
        <taxon>Bacteria</taxon>
        <taxon>Bacillati</taxon>
        <taxon>Bacillota</taxon>
        <taxon>Clostridia</taxon>
        <taxon>Lachnospirales</taxon>
        <taxon>Lachnospiraceae</taxon>
        <taxon>Hominisplanchenecus</taxon>
    </lineage>
</organism>
<proteinExistence type="predicted"/>
<reference evidence="1 2" key="1">
    <citation type="submission" date="2021-10" db="EMBL/GenBank/DDBJ databases">
        <title>Anaerobic single-cell dispensing facilitates the cultivation of human gut bacteria.</title>
        <authorList>
            <person name="Afrizal A."/>
        </authorList>
    </citation>
    <scope>NUCLEOTIDE SEQUENCE [LARGE SCALE GENOMIC DNA]</scope>
    <source>
        <strain evidence="1 2">CLA-AA-H246</strain>
    </source>
</reference>